<comment type="caution">
    <text evidence="4">The sequence shown here is derived from an EMBL/GenBank/DDBJ whole genome shotgun (WGS) entry which is preliminary data.</text>
</comment>
<dbReference type="STRING" id="336831.WG68_04490"/>
<dbReference type="PATRIC" id="fig|336831.14.peg.3212"/>
<reference evidence="4 5" key="1">
    <citation type="submission" date="2015-03" db="EMBL/GenBank/DDBJ databases">
        <title>Draft genome sequences of two protease-producing strains of Arsukibacterium isolated from two cold and alkaline environments.</title>
        <authorList>
            <person name="Lylloff J.E."/>
            <person name="Skov L.B."/>
            <person name="Jepsen M."/>
            <person name="Hallin P.F."/>
            <person name="Sorensen S.J."/>
            <person name="Stougaard P."/>
            <person name="Glaring M.A."/>
        </authorList>
    </citation>
    <scope>NUCLEOTIDE SEQUENCE [LARGE SCALE GENOMIC DNA]</scope>
    <source>
        <strain evidence="4 5">GCM72</strain>
    </source>
</reference>
<evidence type="ECO:0008006" key="6">
    <source>
        <dbReference type="Google" id="ProtNLM"/>
    </source>
</evidence>
<keyword evidence="5" id="KW-1185">Reference proteome</keyword>
<dbReference type="PANTHER" id="PTHR43270:SF8">
    <property type="entry name" value="DI- AND TRIPEPTIDASE DUG2-RELATED"/>
    <property type="match status" value="1"/>
</dbReference>
<dbReference type="PANTHER" id="PTHR43270">
    <property type="entry name" value="BETA-ALA-HIS DIPEPTIDASE"/>
    <property type="match status" value="1"/>
</dbReference>
<dbReference type="InterPro" id="IPR051458">
    <property type="entry name" value="Cyt/Met_Dipeptidase"/>
</dbReference>
<dbReference type="Proteomes" id="UP000034228">
    <property type="component" value="Unassembled WGS sequence"/>
</dbReference>
<dbReference type="GO" id="GO:0046872">
    <property type="term" value="F:metal ion binding"/>
    <property type="evidence" value="ECO:0007669"/>
    <property type="project" value="UniProtKB-KW"/>
</dbReference>
<evidence type="ECO:0000256" key="3">
    <source>
        <dbReference type="ARBA" id="ARBA00022801"/>
    </source>
</evidence>
<dbReference type="GO" id="GO:0006508">
    <property type="term" value="P:proteolysis"/>
    <property type="evidence" value="ECO:0007669"/>
    <property type="project" value="UniProtKB-KW"/>
</dbReference>
<dbReference type="AlphaFoldDB" id="A0A0M2V7G4"/>
<dbReference type="Pfam" id="PF01546">
    <property type="entry name" value="Peptidase_M20"/>
    <property type="match status" value="1"/>
</dbReference>
<dbReference type="Gene3D" id="3.40.630.10">
    <property type="entry name" value="Zn peptidases"/>
    <property type="match status" value="1"/>
</dbReference>
<dbReference type="SUPFAM" id="SSF53187">
    <property type="entry name" value="Zn-dependent exopeptidases"/>
    <property type="match status" value="1"/>
</dbReference>
<organism evidence="4 5">
    <name type="scientific">Arsukibacterium ikkense</name>
    <dbReference type="NCBI Taxonomy" id="336831"/>
    <lineage>
        <taxon>Bacteria</taxon>
        <taxon>Pseudomonadati</taxon>
        <taxon>Pseudomonadota</taxon>
        <taxon>Gammaproteobacteria</taxon>
        <taxon>Chromatiales</taxon>
        <taxon>Chromatiaceae</taxon>
        <taxon>Arsukibacterium</taxon>
    </lineage>
</organism>
<protein>
    <recommendedName>
        <fullName evidence="6">Peptidase M20</fullName>
    </recommendedName>
</protein>
<evidence type="ECO:0000256" key="2">
    <source>
        <dbReference type="ARBA" id="ARBA00022723"/>
    </source>
</evidence>
<evidence type="ECO:0000256" key="1">
    <source>
        <dbReference type="ARBA" id="ARBA00022670"/>
    </source>
</evidence>
<dbReference type="InterPro" id="IPR002933">
    <property type="entry name" value="Peptidase_M20"/>
</dbReference>
<evidence type="ECO:0000313" key="5">
    <source>
        <dbReference type="Proteomes" id="UP000034228"/>
    </source>
</evidence>
<keyword evidence="1" id="KW-0645">Protease</keyword>
<dbReference type="RefSeq" id="WP_046556455.1">
    <property type="nucleotide sequence ID" value="NZ_LAHO01000003.1"/>
</dbReference>
<keyword evidence="3" id="KW-0378">Hydrolase</keyword>
<dbReference type="EMBL" id="LAHO01000003">
    <property type="protein sequence ID" value="KKO46566.1"/>
    <property type="molecule type" value="Genomic_DNA"/>
</dbReference>
<sequence>MFNVFLEKLIDAESTENNVEGNETALTMLTDFLTNMHFKVSVQGKDFTNQPVIVAHRKGFKSDRKILIYGHYDVATVNKERQWLSQNPFQLELINGRYFGRGIADNKGPLSARLFAVKSLIDAHAPCPEILWLIQGEEEVHRAEPVANSVFAKAIANFGCKVVVDETGFNDIDSDEQIAFLWSPGLHFDTLTNYQKLISACLGEVRFECRHLNKLMGISSCPLLRNISHDTVYIGFGPNDKLHNIHKNNESLAVDKLSKHQQQFELFLTSYATSSLLENYS</sequence>
<keyword evidence="2" id="KW-0479">Metal-binding</keyword>
<dbReference type="GO" id="GO:0008233">
    <property type="term" value="F:peptidase activity"/>
    <property type="evidence" value="ECO:0007669"/>
    <property type="project" value="UniProtKB-KW"/>
</dbReference>
<name>A0A0M2V7G4_9GAMM</name>
<dbReference type="OrthoDB" id="9809784at2"/>
<evidence type="ECO:0000313" key="4">
    <source>
        <dbReference type="EMBL" id="KKO46566.1"/>
    </source>
</evidence>
<proteinExistence type="predicted"/>
<accession>A0A0M2V7G4</accession>
<gene>
    <name evidence="4" type="ORF">WG68_04490</name>
</gene>